<name>A0A6J6DBL1_9ZZZZ</name>
<comment type="similarity">
    <text evidence="1">Belongs to the glutathione peroxidase family.</text>
</comment>
<evidence type="ECO:0000256" key="3">
    <source>
        <dbReference type="ARBA" id="ARBA00023002"/>
    </source>
</evidence>
<organism evidence="4">
    <name type="scientific">freshwater metagenome</name>
    <dbReference type="NCBI Taxonomy" id="449393"/>
    <lineage>
        <taxon>unclassified sequences</taxon>
        <taxon>metagenomes</taxon>
        <taxon>ecological metagenomes</taxon>
    </lineage>
</organism>
<dbReference type="GO" id="GO:0034599">
    <property type="term" value="P:cellular response to oxidative stress"/>
    <property type="evidence" value="ECO:0007669"/>
    <property type="project" value="TreeGrafter"/>
</dbReference>
<evidence type="ECO:0000256" key="2">
    <source>
        <dbReference type="ARBA" id="ARBA00022559"/>
    </source>
</evidence>
<gene>
    <name evidence="4" type="ORF">UFOPK1493_01800</name>
</gene>
<dbReference type="PANTHER" id="PTHR11592:SF78">
    <property type="entry name" value="GLUTATHIONE PEROXIDASE"/>
    <property type="match status" value="1"/>
</dbReference>
<dbReference type="AlphaFoldDB" id="A0A6J6DBL1"/>
<reference evidence="4" key="1">
    <citation type="submission" date="2020-05" db="EMBL/GenBank/DDBJ databases">
        <authorList>
            <person name="Chiriac C."/>
            <person name="Salcher M."/>
            <person name="Ghai R."/>
            <person name="Kavagutti S V."/>
        </authorList>
    </citation>
    <scope>NUCLEOTIDE SEQUENCE</scope>
</reference>
<dbReference type="PROSITE" id="PS51355">
    <property type="entry name" value="GLUTATHIONE_PEROXID_3"/>
    <property type="match status" value="1"/>
</dbReference>
<dbReference type="InterPro" id="IPR036249">
    <property type="entry name" value="Thioredoxin-like_sf"/>
</dbReference>
<dbReference type="GO" id="GO:0004601">
    <property type="term" value="F:peroxidase activity"/>
    <property type="evidence" value="ECO:0007669"/>
    <property type="project" value="UniProtKB-KW"/>
</dbReference>
<proteinExistence type="inferred from homology"/>
<dbReference type="Gene3D" id="3.40.30.10">
    <property type="entry name" value="Glutaredoxin"/>
    <property type="match status" value="1"/>
</dbReference>
<dbReference type="SUPFAM" id="SSF52833">
    <property type="entry name" value="Thioredoxin-like"/>
    <property type="match status" value="1"/>
</dbReference>
<protein>
    <submittedName>
        <fullName evidence="4">Unannotated protein</fullName>
    </submittedName>
</protein>
<dbReference type="PANTHER" id="PTHR11592">
    <property type="entry name" value="GLUTATHIONE PEROXIDASE"/>
    <property type="match status" value="1"/>
</dbReference>
<evidence type="ECO:0000256" key="1">
    <source>
        <dbReference type="ARBA" id="ARBA00006926"/>
    </source>
</evidence>
<dbReference type="EMBL" id="CAEZSR010000060">
    <property type="protein sequence ID" value="CAB4561282.1"/>
    <property type="molecule type" value="Genomic_DNA"/>
</dbReference>
<keyword evidence="2" id="KW-0575">Peroxidase</keyword>
<dbReference type="InterPro" id="IPR000889">
    <property type="entry name" value="Glutathione_peroxidase"/>
</dbReference>
<accession>A0A6J6DBL1</accession>
<sequence>MFSKIEVNGPGACEFYAWLREQSGGADIQWNFEKFLVDREGNVVERFSPMVTPEDIAPKVDAIL</sequence>
<evidence type="ECO:0000313" key="4">
    <source>
        <dbReference type="EMBL" id="CAB4561282.1"/>
    </source>
</evidence>
<keyword evidence="3" id="KW-0560">Oxidoreductase</keyword>